<dbReference type="Proteomes" id="UP000824890">
    <property type="component" value="Unassembled WGS sequence"/>
</dbReference>
<reference evidence="5 6" key="1">
    <citation type="submission" date="2021-05" db="EMBL/GenBank/DDBJ databases">
        <title>Genome Assembly of Synthetic Allotetraploid Brassica napus Reveals Homoeologous Exchanges between Subgenomes.</title>
        <authorList>
            <person name="Davis J.T."/>
        </authorList>
    </citation>
    <scope>NUCLEOTIDE SEQUENCE [LARGE SCALE GENOMIC DNA]</scope>
    <source>
        <strain evidence="6">cv. Da-Ae</strain>
        <tissue evidence="5">Seedling</tissue>
    </source>
</reference>
<evidence type="ECO:0000259" key="4">
    <source>
        <dbReference type="PROSITE" id="PS50144"/>
    </source>
</evidence>
<name>A0ABQ7ZX87_BRANA</name>
<dbReference type="SUPFAM" id="SSF49599">
    <property type="entry name" value="TRAF domain-like"/>
    <property type="match status" value="2"/>
</dbReference>
<accession>A0ABQ7ZX87</accession>
<evidence type="ECO:0000313" key="6">
    <source>
        <dbReference type="Proteomes" id="UP000824890"/>
    </source>
</evidence>
<proteinExistence type="predicted"/>
<dbReference type="InterPro" id="IPR002083">
    <property type="entry name" value="MATH/TRAF_dom"/>
</dbReference>
<dbReference type="PANTHER" id="PTHR46236:SF32">
    <property type="entry name" value="MATH DOMAIN-CONTAINING PROTEIN"/>
    <property type="match status" value="1"/>
</dbReference>
<evidence type="ECO:0000256" key="3">
    <source>
        <dbReference type="SAM" id="MobiDB-lite"/>
    </source>
</evidence>
<dbReference type="PANTHER" id="PTHR46236">
    <property type="entry name" value="TRAF-LIKE SUPERFAMILY PROTEIN"/>
    <property type="match status" value="1"/>
</dbReference>
<dbReference type="InterPro" id="IPR008974">
    <property type="entry name" value="TRAF-like"/>
</dbReference>
<organism evidence="5 6">
    <name type="scientific">Brassica napus</name>
    <name type="common">Rape</name>
    <dbReference type="NCBI Taxonomy" id="3708"/>
    <lineage>
        <taxon>Eukaryota</taxon>
        <taxon>Viridiplantae</taxon>
        <taxon>Streptophyta</taxon>
        <taxon>Embryophyta</taxon>
        <taxon>Tracheophyta</taxon>
        <taxon>Spermatophyta</taxon>
        <taxon>Magnoliopsida</taxon>
        <taxon>eudicotyledons</taxon>
        <taxon>Gunneridae</taxon>
        <taxon>Pentapetalae</taxon>
        <taxon>rosids</taxon>
        <taxon>malvids</taxon>
        <taxon>Brassicales</taxon>
        <taxon>Brassicaceae</taxon>
        <taxon>Brassiceae</taxon>
        <taxon>Brassica</taxon>
    </lineage>
</organism>
<feature type="coiled-coil region" evidence="2">
    <location>
        <begin position="469"/>
        <end position="520"/>
    </location>
</feature>
<evidence type="ECO:0000256" key="1">
    <source>
        <dbReference type="ARBA" id="ARBA00023054"/>
    </source>
</evidence>
<evidence type="ECO:0000256" key="2">
    <source>
        <dbReference type="SAM" id="Coils"/>
    </source>
</evidence>
<gene>
    <name evidence="5" type="ORF">HID58_060729</name>
</gene>
<keyword evidence="6" id="KW-1185">Reference proteome</keyword>
<dbReference type="Pfam" id="PF22486">
    <property type="entry name" value="MATH_2"/>
    <property type="match status" value="1"/>
</dbReference>
<dbReference type="PROSITE" id="PS50144">
    <property type="entry name" value="MATH"/>
    <property type="match status" value="1"/>
</dbReference>
<keyword evidence="1 2" id="KW-0175">Coiled coil</keyword>
<dbReference type="EMBL" id="JAGKQM010000014">
    <property type="protein sequence ID" value="KAH0884633.1"/>
    <property type="molecule type" value="Genomic_DNA"/>
</dbReference>
<sequence length="719" mass="82167">MGEHSMKKITWTIKNFSSLQREKLCSDPFVESPRWGRVSMFPLNEIHAKESGYLVNGEFKIVAEIAVIAAIGKLDIAEETSTIIETMDVNGFQLFPSQMELVSRLLERHPEIASDIRTKNPNLRMGYMSLLLSLIETLRQSPHKLSKTDLAEADAALGSLTNAEFKLDWLEKKLDEMAEKKEKEEAGEARVREIEEDLKDLNQKCSDLEAQLEKQKLELSAAKAPISFDDLDRRTIMEKQSRKKITWTIKNFSSLQCQKLCSDPFVVARCKWRLCTYPKGKNVDYLFLFLEVADHDSLPCGWRRNVRYSLSIINQNSVKRSRQNDEQKWFDEKTPRRGRVSMFPLNEIHAKESGYLVNGELKIVAEIEVIEVLGKFDVTEETSTITETMDVNGFQLLPSQMELVSRLLERHPDIASEFSTKNPNLRTGYMSLLLSIIETLRHSPHELSNTDLAEADAALGSMANAGFKLDWLENKLDEMAEKKEKEEGGEIRVREIEEELKDLKQKCLDLEVQLEKEKLELSAAKAPISFDDVIDFVPMVNNTAESSESSDDEQSYSSSSEEWSKSSDDADEIVEVNGFQVLDSQVNQVMAIFEKYPDMASDFSLKNQQLRNAYMGVLLNVIMTLCQSPDELTMDDLNKADRTVLDLTKAGFKLHWLRQKVDEAFLKKEKKREIRAQIRLLEEKVKKRKLSLSDLESALKKQKASALAIETPFDFSDIV</sequence>
<dbReference type="InterPro" id="IPR050804">
    <property type="entry name" value="MCC"/>
</dbReference>
<dbReference type="SMART" id="SM00061">
    <property type="entry name" value="MATH"/>
    <property type="match status" value="1"/>
</dbReference>
<comment type="caution">
    <text evidence="5">The sequence shown here is derived from an EMBL/GenBank/DDBJ whole genome shotgun (WGS) entry which is preliminary data.</text>
</comment>
<evidence type="ECO:0000313" key="5">
    <source>
        <dbReference type="EMBL" id="KAH0884633.1"/>
    </source>
</evidence>
<dbReference type="Gene3D" id="2.60.210.10">
    <property type="entry name" value="Apoptosis, Tumor Necrosis Factor Receptor Associated Protein 2, Chain A"/>
    <property type="match status" value="1"/>
</dbReference>
<feature type="coiled-coil region" evidence="2">
    <location>
        <begin position="160"/>
        <end position="218"/>
    </location>
</feature>
<dbReference type="CDD" id="cd00121">
    <property type="entry name" value="MATH"/>
    <property type="match status" value="1"/>
</dbReference>
<protein>
    <recommendedName>
        <fullName evidence="4">MATH domain-containing protein</fullName>
    </recommendedName>
</protein>
<feature type="domain" description="MATH" evidence="4">
    <location>
        <begin position="242"/>
        <end position="367"/>
    </location>
</feature>
<feature type="region of interest" description="Disordered" evidence="3">
    <location>
        <begin position="543"/>
        <end position="568"/>
    </location>
</feature>